<proteinExistence type="predicted"/>
<organism evidence="2">
    <name type="scientific">Fonticula alba</name>
    <name type="common">Slime mold</name>
    <dbReference type="NCBI Taxonomy" id="691883"/>
    <lineage>
        <taxon>Eukaryota</taxon>
        <taxon>Rotosphaerida</taxon>
        <taxon>Fonticulaceae</taxon>
        <taxon>Fonticula</taxon>
    </lineage>
</organism>
<evidence type="ECO:0000313" key="3">
    <source>
        <dbReference type="Proteomes" id="UP000030693"/>
    </source>
</evidence>
<evidence type="ECO:0008006" key="4">
    <source>
        <dbReference type="Google" id="ProtNLM"/>
    </source>
</evidence>
<protein>
    <recommendedName>
        <fullName evidence="4">Transmembrane protein</fullName>
    </recommendedName>
</protein>
<dbReference type="AlphaFoldDB" id="A0A058ZHP0"/>
<evidence type="ECO:0000256" key="1">
    <source>
        <dbReference type="SAM" id="Phobius"/>
    </source>
</evidence>
<dbReference type="EMBL" id="KB932201">
    <property type="protein sequence ID" value="KCV73002.1"/>
    <property type="molecule type" value="Genomic_DNA"/>
</dbReference>
<feature type="transmembrane region" description="Helical" evidence="1">
    <location>
        <begin position="284"/>
        <end position="307"/>
    </location>
</feature>
<sequence>MKLLPTVVRSCLALAFVAGTALGSLTLQGLRDTLPVGLPIPVLVSSSTTPSEAVRVVATSSDPSKLRIEPAHWDVGMSGASSRRFMATALGEFPKDSVTVTFTTEFTSPSLPGYDLNQSSQHGSVPSCGVVTHAPAACEAPGSEFFILGSLNKHPNMLTAIKLGVTLTNISGYEVYVNIGDLCPSTTRYNLDPSLETEKDIMDYRISAQDTAVSGSRDMPVRIMLRRPEEGSSVSGSGSASAASTNCGFSIAAFNADHFTAPDALVCDTPLASADQCPFIWKEWMIFAICAGVFCALIFILSIYLLATRPKD</sequence>
<evidence type="ECO:0000313" key="2">
    <source>
        <dbReference type="EMBL" id="KCV73002.1"/>
    </source>
</evidence>
<dbReference type="Proteomes" id="UP000030693">
    <property type="component" value="Unassembled WGS sequence"/>
</dbReference>
<accession>A0A058ZHP0</accession>
<keyword evidence="1" id="KW-1133">Transmembrane helix</keyword>
<name>A0A058ZHP0_FONAL</name>
<dbReference type="GeneID" id="20525277"/>
<keyword evidence="1" id="KW-0812">Transmembrane</keyword>
<dbReference type="RefSeq" id="XP_009492703.1">
    <property type="nucleotide sequence ID" value="XM_009494428.1"/>
</dbReference>
<gene>
    <name evidence="2" type="ORF">H696_00552</name>
</gene>
<keyword evidence="1" id="KW-0472">Membrane</keyword>
<reference evidence="2" key="1">
    <citation type="submission" date="2013-04" db="EMBL/GenBank/DDBJ databases">
        <title>The Genome Sequence of Fonticula alba ATCC 38817.</title>
        <authorList>
            <consortium name="The Broad Institute Genomics Platform"/>
            <person name="Russ C."/>
            <person name="Cuomo C."/>
            <person name="Burger G."/>
            <person name="Gray M.W."/>
            <person name="Holland P.W.H."/>
            <person name="King N."/>
            <person name="Lang F.B.F."/>
            <person name="Roger A.J."/>
            <person name="Ruiz-Trillo I."/>
            <person name="Brown M."/>
            <person name="Walker B."/>
            <person name="Young S."/>
            <person name="Zeng Q."/>
            <person name="Gargeya S."/>
            <person name="Fitzgerald M."/>
            <person name="Haas B."/>
            <person name="Abouelleil A."/>
            <person name="Allen A.W."/>
            <person name="Alvarado L."/>
            <person name="Arachchi H.M."/>
            <person name="Berlin A.M."/>
            <person name="Chapman S.B."/>
            <person name="Gainer-Dewar J."/>
            <person name="Goldberg J."/>
            <person name="Griggs A."/>
            <person name="Gujja S."/>
            <person name="Hansen M."/>
            <person name="Howarth C."/>
            <person name="Imamovic A."/>
            <person name="Ireland A."/>
            <person name="Larimer J."/>
            <person name="McCowan C."/>
            <person name="Murphy C."/>
            <person name="Pearson M."/>
            <person name="Poon T.W."/>
            <person name="Priest M."/>
            <person name="Roberts A."/>
            <person name="Saif S."/>
            <person name="Shea T."/>
            <person name="Sisk P."/>
            <person name="Sykes S."/>
            <person name="Wortman J."/>
            <person name="Nusbaum C."/>
            <person name="Birren B."/>
        </authorList>
    </citation>
    <scope>NUCLEOTIDE SEQUENCE [LARGE SCALE GENOMIC DNA]</scope>
    <source>
        <strain evidence="2">ATCC 38817</strain>
    </source>
</reference>
<keyword evidence="3" id="KW-1185">Reference proteome</keyword>